<dbReference type="AlphaFoldDB" id="A0A0M3J9I8"/>
<feature type="region of interest" description="Disordered" evidence="1">
    <location>
        <begin position="56"/>
        <end position="86"/>
    </location>
</feature>
<dbReference type="WBParaSite" id="ASIM_0000425301-mRNA-1">
    <property type="protein sequence ID" value="ASIM_0000425301-mRNA-1"/>
    <property type="gene ID" value="ASIM_0000425301"/>
</dbReference>
<organism evidence="4">
    <name type="scientific">Anisakis simplex</name>
    <name type="common">Herring worm</name>
    <dbReference type="NCBI Taxonomy" id="6269"/>
    <lineage>
        <taxon>Eukaryota</taxon>
        <taxon>Metazoa</taxon>
        <taxon>Ecdysozoa</taxon>
        <taxon>Nematoda</taxon>
        <taxon>Chromadorea</taxon>
        <taxon>Rhabditida</taxon>
        <taxon>Spirurina</taxon>
        <taxon>Ascaridomorpha</taxon>
        <taxon>Ascaridoidea</taxon>
        <taxon>Anisakidae</taxon>
        <taxon>Anisakis</taxon>
        <taxon>Anisakis simplex complex</taxon>
    </lineage>
</organism>
<evidence type="ECO:0000313" key="4">
    <source>
        <dbReference type="WBParaSite" id="ASIM_0000425301-mRNA-1"/>
    </source>
</evidence>
<name>A0A0M3J9I8_ANISI</name>
<evidence type="ECO:0000313" key="2">
    <source>
        <dbReference type="EMBL" id="VDK23021.1"/>
    </source>
</evidence>
<accession>A0A0M3J9I8</accession>
<dbReference type="EMBL" id="UYRR01006835">
    <property type="protein sequence ID" value="VDK23021.1"/>
    <property type="molecule type" value="Genomic_DNA"/>
</dbReference>
<keyword evidence="3" id="KW-1185">Reference proteome</keyword>
<protein>
    <submittedName>
        <fullName evidence="4">Carbohydrate sulfotransferase</fullName>
    </submittedName>
</protein>
<gene>
    <name evidence="2" type="ORF">ASIM_LOCUS4071</name>
</gene>
<reference evidence="2 3" key="2">
    <citation type="submission" date="2018-11" db="EMBL/GenBank/DDBJ databases">
        <authorList>
            <consortium name="Pathogen Informatics"/>
        </authorList>
    </citation>
    <scope>NUCLEOTIDE SEQUENCE [LARGE SCALE GENOMIC DNA]</scope>
</reference>
<reference evidence="4" key="1">
    <citation type="submission" date="2017-02" db="UniProtKB">
        <authorList>
            <consortium name="WormBaseParasite"/>
        </authorList>
    </citation>
    <scope>IDENTIFICATION</scope>
</reference>
<dbReference type="Proteomes" id="UP000267096">
    <property type="component" value="Unassembled WGS sequence"/>
</dbReference>
<sequence>MLLRRKNLLRLCVVALVVFLVTMQLIARFWNQSAVKRGGVQVIAVDDLVVPPVNDVVPPVNDNKGSSHRDYDENNNDNYTDNGDGTRKPKIILQWTRVFRLPMPLASMDECSFTPEVCF</sequence>
<proteinExistence type="predicted"/>
<evidence type="ECO:0000256" key="1">
    <source>
        <dbReference type="SAM" id="MobiDB-lite"/>
    </source>
</evidence>
<evidence type="ECO:0000313" key="3">
    <source>
        <dbReference type="Proteomes" id="UP000267096"/>
    </source>
</evidence>